<evidence type="ECO:0000313" key="1">
    <source>
        <dbReference type="EMBL" id="KAJ5606788.1"/>
    </source>
</evidence>
<dbReference type="PANTHER" id="PTHR35043:SF7">
    <property type="entry name" value="TRANSCRIPTION FACTOR DOMAIN-CONTAINING PROTEIN"/>
    <property type="match status" value="1"/>
</dbReference>
<dbReference type="EMBL" id="JAQJAE010000002">
    <property type="protein sequence ID" value="KAJ5606788.1"/>
    <property type="molecule type" value="Genomic_DNA"/>
</dbReference>
<dbReference type="Proteomes" id="UP001213799">
    <property type="component" value="Unassembled WGS sequence"/>
</dbReference>
<dbReference type="RefSeq" id="XP_056754213.1">
    <property type="nucleotide sequence ID" value="XM_056894465.1"/>
</dbReference>
<dbReference type="AlphaFoldDB" id="A0AAD6E9Z3"/>
<organism evidence="1 2">
    <name type="scientific">Penicillium hordei</name>
    <dbReference type="NCBI Taxonomy" id="40994"/>
    <lineage>
        <taxon>Eukaryota</taxon>
        <taxon>Fungi</taxon>
        <taxon>Dikarya</taxon>
        <taxon>Ascomycota</taxon>
        <taxon>Pezizomycotina</taxon>
        <taxon>Eurotiomycetes</taxon>
        <taxon>Eurotiomycetidae</taxon>
        <taxon>Eurotiales</taxon>
        <taxon>Aspergillaceae</taxon>
        <taxon>Penicillium</taxon>
    </lineage>
</organism>
<protein>
    <submittedName>
        <fullName evidence="1">Uncharacterized protein</fullName>
    </submittedName>
</protein>
<reference evidence="1" key="2">
    <citation type="submission" date="2023-01" db="EMBL/GenBank/DDBJ databases">
        <authorList>
            <person name="Petersen C."/>
        </authorList>
    </citation>
    <scope>NUCLEOTIDE SEQUENCE</scope>
    <source>
        <strain evidence="1">IBT 12815</strain>
    </source>
</reference>
<dbReference type="GeneID" id="81584707"/>
<reference evidence="1" key="1">
    <citation type="journal article" date="2023" name="IMA Fungus">
        <title>Comparative genomic study of the Penicillium genus elucidates a diverse pangenome and 15 lateral gene transfer events.</title>
        <authorList>
            <person name="Petersen C."/>
            <person name="Sorensen T."/>
            <person name="Nielsen M.R."/>
            <person name="Sondergaard T.E."/>
            <person name="Sorensen J.L."/>
            <person name="Fitzpatrick D.A."/>
            <person name="Frisvad J.C."/>
            <person name="Nielsen K.L."/>
        </authorList>
    </citation>
    <scope>NUCLEOTIDE SEQUENCE</scope>
    <source>
        <strain evidence="1">IBT 12815</strain>
    </source>
</reference>
<name>A0AAD6E9Z3_9EURO</name>
<comment type="caution">
    <text evidence="1">The sequence shown here is derived from an EMBL/GenBank/DDBJ whole genome shotgun (WGS) entry which is preliminary data.</text>
</comment>
<sequence length="187" mass="21278">MGHPVAMFDNDFCLHVDHPPLQCIIAILAPELIFWLAAQQGTTVKRLRKVFNAAQKDRDSAVAEANLWLSEHSRPLEQAPGLPHIDLNPVNPEWSIPQCFCIVSNGLTIQTQDEWIYTVRFMEMKAFIQAGIFHFSDFWDQDIDDRAKADPFAEGFAILHSTWFLCNIIARWAYNLPVSPIELSTVA</sequence>
<keyword evidence="2" id="KW-1185">Reference proteome</keyword>
<accession>A0AAD6E9Z3</accession>
<gene>
    <name evidence="1" type="ORF">N7537_003407</name>
</gene>
<dbReference type="PANTHER" id="PTHR35043">
    <property type="entry name" value="TRANSCRIPTION FACTOR DOMAIN-CONTAINING PROTEIN"/>
    <property type="match status" value="1"/>
</dbReference>
<evidence type="ECO:0000313" key="2">
    <source>
        <dbReference type="Proteomes" id="UP001213799"/>
    </source>
</evidence>
<proteinExistence type="predicted"/>